<proteinExistence type="predicted"/>
<dbReference type="EMBL" id="JBHUDX010000064">
    <property type="protein sequence ID" value="MFD1660970.1"/>
    <property type="molecule type" value="Genomic_DNA"/>
</dbReference>
<dbReference type="Proteomes" id="UP001597261">
    <property type="component" value="Unassembled WGS sequence"/>
</dbReference>
<sequence length="142" mass="15828">MATKRMAQGFSDQVMSLVKTLRAEAPDCVAAGVVDMATGMLLSYETVDNHPPEVLDLLAGATLDLFQGRTVVMIEDVFKERRGVTGDNHFFQEILVNSDHLTHLFVRMNEQQDVVAVVVCRKSVNVGMLFAQVRRVVKEYSL</sequence>
<protein>
    <recommendedName>
        <fullName evidence="3">Roadblock/LC7 domain-containing protein</fullName>
    </recommendedName>
</protein>
<name>A0ABW4IYB4_9ACTN</name>
<gene>
    <name evidence="1" type="ORF">ACFSL4_22880</name>
</gene>
<evidence type="ECO:0008006" key="3">
    <source>
        <dbReference type="Google" id="ProtNLM"/>
    </source>
</evidence>
<dbReference type="RefSeq" id="WP_381085970.1">
    <property type="nucleotide sequence ID" value="NZ_JBHUDX010000064.1"/>
</dbReference>
<comment type="caution">
    <text evidence="1">The sequence shown here is derived from an EMBL/GenBank/DDBJ whole genome shotgun (WGS) entry which is preliminary data.</text>
</comment>
<accession>A0ABW4IYB4</accession>
<evidence type="ECO:0000313" key="1">
    <source>
        <dbReference type="EMBL" id="MFD1660970.1"/>
    </source>
</evidence>
<keyword evidence="2" id="KW-1185">Reference proteome</keyword>
<reference evidence="2" key="1">
    <citation type="journal article" date="2019" name="Int. J. Syst. Evol. Microbiol.">
        <title>The Global Catalogue of Microorganisms (GCM) 10K type strain sequencing project: providing services to taxonomists for standard genome sequencing and annotation.</title>
        <authorList>
            <consortium name="The Broad Institute Genomics Platform"/>
            <consortium name="The Broad Institute Genome Sequencing Center for Infectious Disease"/>
            <person name="Wu L."/>
            <person name="Ma J."/>
        </authorList>
    </citation>
    <scope>NUCLEOTIDE SEQUENCE [LARGE SCALE GENOMIC DNA]</scope>
    <source>
        <strain evidence="2">CGMCC 1.12470</strain>
    </source>
</reference>
<organism evidence="1 2">
    <name type="scientific">Streptomyces caeni</name>
    <dbReference type="NCBI Taxonomy" id="2307231"/>
    <lineage>
        <taxon>Bacteria</taxon>
        <taxon>Bacillati</taxon>
        <taxon>Actinomycetota</taxon>
        <taxon>Actinomycetes</taxon>
        <taxon>Kitasatosporales</taxon>
        <taxon>Streptomycetaceae</taxon>
        <taxon>Streptomyces</taxon>
    </lineage>
</organism>
<evidence type="ECO:0000313" key="2">
    <source>
        <dbReference type="Proteomes" id="UP001597261"/>
    </source>
</evidence>